<dbReference type="Proteomes" id="UP000221165">
    <property type="component" value="Unassembled WGS sequence"/>
</dbReference>
<dbReference type="EMBL" id="MIGC01004461">
    <property type="protein sequence ID" value="PHJ18062.1"/>
    <property type="molecule type" value="Genomic_DNA"/>
</dbReference>
<sequence>GHFLRSISSRFFRIFACHLLNRFLPPLYFKQLISIVNPLEGSLFSVPVCLIMRSRQSFLLL</sequence>
<dbReference type="AlphaFoldDB" id="A0A2C6KNL0"/>
<protein>
    <submittedName>
        <fullName evidence="1">Uncharacterized protein</fullName>
    </submittedName>
</protein>
<evidence type="ECO:0000313" key="2">
    <source>
        <dbReference type="Proteomes" id="UP000221165"/>
    </source>
</evidence>
<name>A0A2C6KNL0_9APIC</name>
<evidence type="ECO:0000313" key="1">
    <source>
        <dbReference type="EMBL" id="PHJ18062.1"/>
    </source>
</evidence>
<feature type="non-terminal residue" evidence="1">
    <location>
        <position position="1"/>
    </location>
</feature>
<dbReference type="RefSeq" id="XP_067919772.1">
    <property type="nucleotide sequence ID" value="XM_068068254.1"/>
</dbReference>
<dbReference type="GeneID" id="94431465"/>
<reference evidence="1 2" key="1">
    <citation type="journal article" date="2017" name="Int. J. Parasitol.">
        <title>The genome of the protozoan parasite Cystoisospora suis and a reverse vaccinology approach to identify vaccine candidates.</title>
        <authorList>
            <person name="Palmieri N."/>
            <person name="Shrestha A."/>
            <person name="Ruttkowski B."/>
            <person name="Beck T."/>
            <person name="Vogl C."/>
            <person name="Tomley F."/>
            <person name="Blake D.P."/>
            <person name="Joachim A."/>
        </authorList>
    </citation>
    <scope>NUCLEOTIDE SEQUENCE [LARGE SCALE GENOMIC DNA]</scope>
    <source>
        <strain evidence="1 2">Wien I</strain>
    </source>
</reference>
<dbReference type="VEuPathDB" id="ToxoDB:CSUI_008115"/>
<comment type="caution">
    <text evidence="1">The sequence shown here is derived from an EMBL/GenBank/DDBJ whole genome shotgun (WGS) entry which is preliminary data.</text>
</comment>
<organism evidence="1 2">
    <name type="scientific">Cystoisospora suis</name>
    <dbReference type="NCBI Taxonomy" id="483139"/>
    <lineage>
        <taxon>Eukaryota</taxon>
        <taxon>Sar</taxon>
        <taxon>Alveolata</taxon>
        <taxon>Apicomplexa</taxon>
        <taxon>Conoidasida</taxon>
        <taxon>Coccidia</taxon>
        <taxon>Eucoccidiorida</taxon>
        <taxon>Eimeriorina</taxon>
        <taxon>Sarcocystidae</taxon>
        <taxon>Cystoisospora</taxon>
    </lineage>
</organism>
<gene>
    <name evidence="1" type="ORF">CSUI_008115</name>
</gene>
<accession>A0A2C6KNL0</accession>
<keyword evidence="2" id="KW-1185">Reference proteome</keyword>
<proteinExistence type="predicted"/>